<comment type="caution">
    <text evidence="3">The sequence shown here is derived from an EMBL/GenBank/DDBJ whole genome shotgun (WGS) entry which is preliminary data.</text>
</comment>
<feature type="compositionally biased region" description="Polar residues" evidence="1">
    <location>
        <begin position="619"/>
        <end position="648"/>
    </location>
</feature>
<evidence type="ECO:0000256" key="1">
    <source>
        <dbReference type="SAM" id="MobiDB-lite"/>
    </source>
</evidence>
<dbReference type="InterPro" id="IPR016197">
    <property type="entry name" value="Chromo-like_dom_sf"/>
</dbReference>
<dbReference type="Gene3D" id="2.40.50.40">
    <property type="match status" value="1"/>
</dbReference>
<feature type="region of interest" description="Disordered" evidence="1">
    <location>
        <begin position="619"/>
        <end position="649"/>
    </location>
</feature>
<dbReference type="InterPro" id="IPR000953">
    <property type="entry name" value="Chromo/chromo_shadow_dom"/>
</dbReference>
<proteinExistence type="predicted"/>
<dbReference type="InParanoid" id="A0A409W6R3"/>
<keyword evidence="4" id="KW-1185">Reference proteome</keyword>
<dbReference type="SUPFAM" id="SSF54160">
    <property type="entry name" value="Chromo domain-like"/>
    <property type="match status" value="1"/>
</dbReference>
<accession>A0A409W6R3</accession>
<dbReference type="OrthoDB" id="3032681at2759"/>
<feature type="region of interest" description="Disordered" evidence="1">
    <location>
        <begin position="880"/>
        <end position="899"/>
    </location>
</feature>
<dbReference type="GO" id="GO:0006338">
    <property type="term" value="P:chromatin remodeling"/>
    <property type="evidence" value="ECO:0007669"/>
    <property type="project" value="UniProtKB-ARBA"/>
</dbReference>
<reference evidence="3 4" key="1">
    <citation type="journal article" date="2018" name="Evol. Lett.">
        <title>Horizontal gene cluster transfer increased hallucinogenic mushroom diversity.</title>
        <authorList>
            <person name="Reynolds H.T."/>
            <person name="Vijayakumar V."/>
            <person name="Gluck-Thaler E."/>
            <person name="Korotkin H.B."/>
            <person name="Matheny P.B."/>
            <person name="Slot J.C."/>
        </authorList>
    </citation>
    <scope>NUCLEOTIDE SEQUENCE [LARGE SCALE GENOMIC DNA]</scope>
    <source>
        <strain evidence="3 4">2629</strain>
    </source>
</reference>
<dbReference type="SMART" id="SM00298">
    <property type="entry name" value="CHROMO"/>
    <property type="match status" value="1"/>
</dbReference>
<evidence type="ECO:0000259" key="2">
    <source>
        <dbReference type="PROSITE" id="PS50013"/>
    </source>
</evidence>
<feature type="domain" description="Chromo" evidence="2">
    <location>
        <begin position="822"/>
        <end position="868"/>
    </location>
</feature>
<dbReference type="EMBL" id="NHTK01005768">
    <property type="protein sequence ID" value="PPQ74217.1"/>
    <property type="molecule type" value="Genomic_DNA"/>
</dbReference>
<protein>
    <recommendedName>
        <fullName evidence="2">Chromo domain-containing protein</fullName>
    </recommendedName>
</protein>
<evidence type="ECO:0000313" key="4">
    <source>
        <dbReference type="Proteomes" id="UP000284842"/>
    </source>
</evidence>
<feature type="region of interest" description="Disordered" evidence="1">
    <location>
        <begin position="722"/>
        <end position="818"/>
    </location>
</feature>
<dbReference type="PROSITE" id="PS50013">
    <property type="entry name" value="CHROMO_2"/>
    <property type="match status" value="1"/>
</dbReference>
<feature type="compositionally biased region" description="Basic and acidic residues" evidence="1">
    <location>
        <begin position="771"/>
        <end position="783"/>
    </location>
</feature>
<dbReference type="Proteomes" id="UP000284842">
    <property type="component" value="Unassembled WGS sequence"/>
</dbReference>
<feature type="compositionally biased region" description="Low complexity" evidence="1">
    <location>
        <begin position="722"/>
        <end position="737"/>
    </location>
</feature>
<sequence>MKVTHSYPVLQHNRIEPGPTLHAFDDAERKRQIGNKPLFSNPHTMLASSIVPDTTTEFIYPNPILPPDCDKLQAQLIPPEPIQAAVGVYPSASCYSLLKDSRYYAGYAYITSYKVESSTAHKERLLAIQTPAACNPVFRDGRYVVESIPGMVKLIPGIPFGIFLNGDDNRIQTVACVHTLDSLSHFPDFPDMEAASIRLAQLTWGTGTELSIFELKGLKKNDRSFLRESQEYAHDGSYSLGNTIMKGDGPGTLVPAVQSRDPITSARIISVLQTLHKLHRLILPKCITKFEFDICDFHANYTNMFSSGGLEPASTSVQMNVSSLGKDLSSSIGEIQGRWHTDVSDDPNRFTLFVLLLRVSPTGHPGVFCLARWGLYCAEIGAWILFMVFKGVDMHSGFAPKDDDTARNTFLKDAEVNAAYKMAGSANRVGYVMYCSKVATHRTGSINATKPTGFGNVASAHTSRAAGKQSHLDFGAYGPMSLGSFKDCANRMAREAVFSFYNTLVLSNLNIKLDLDALLGNIYGNDEEGKEFVMSPIPYNPQRDSERIQTYISYYTWYSMECASIYVCITKEELKARQAYLQSETVATAPQGSNPRVNLAAGSGKAATNIVTIQPATIFSPSSSHQSNRPPTSSDPSQSNDNAGSDANPTDILKAIKQVISCCQTDKEMIFSVILEDTPKPIRVSSSILPGIKKHPLILKFLREQVRPEWQEQHQAVYDNNLENTSDVNNNNDVSSTPIASSTDHRITSSSNNISQSVAQQQVNSPAADSTNERQPHETDIDVQHGGTKRPIDQVDASNSEYESDDEELDEGRDHEADDEEYEVDDILEHAITEDDQLIFSVKWKGCNEITWEPCQNLVNSLETVSRYVIRQNMDFPSELKSATNKPRKRIKQTNGDPQHDMLQLADNFQHLYNMLAPSRIRALARQLEKEYNDYSNNQAFWKNSSPTNTNAFIKILANSSRENIILDEYISILSTDNPLSATVLEFNLLNEAAKFLPQMKPFVHTSPFLQRAIRAEVCNAWIRAYQWHVVKGHELTTELMELHREHGSRILSHKWPQFAQIVDHVVRFLADHFQKELTAAKSISARARSKIQSDCQYIQSLCTTVALDPIHMLPANLYGLVNNLPAPKPISLLTFQLKSPVFSRRDNIAAEFIYSTYGPSILFDILSTAVICPAIERFDIFTRVKPSARTSYSTQDISQRAILRGALLHSLQKACGGNAIFFYDGIDDFLHSPTSVFPNRNGNTYDGFDARMYKSLIHASAKRTEQNLQPLFDAISAMVQRYPDIGRQAATIKRVTFQVINGLSCGHRIYDDDIDLEDCRPKSKPKRPIKLQMPLDLPTYKPKAEDIAPGITVGLGTLGLIVQEALNYKRSAPVCSNEVRQILIGSNPLQFSQSLSHNSSHTDPIRSFSEYAQLFNTHMTPSLLATRLGLSNLLSYMGTGQGTGTKAFLNIIANRNTQYFSKSLTQIAEMFQTALSYNAAIFGATPNAVKLAGFIHCFDTRVWGQPSRSFSLAPEGNDNFKGVKAKFEPYWTDSVQDKWTAFLGPMLDQNPMEWVGPKASWTEAYHLLIGLQISGFQSGLTVFQCANNLALAGICMRPTTSELACWIGKNRNLGAWRGLKTLGFHIDDKKGCAVFAAFTTLYQHLDRSLSDSDKQVIDFGPMFLEHLLCKVSRYAHRWTGFTALAKDKEKEDVDSTTFPFPLVLSQDGLQAIIDEIRY</sequence>
<feature type="compositionally biased region" description="Polar residues" evidence="1">
    <location>
        <begin position="738"/>
        <end position="770"/>
    </location>
</feature>
<feature type="compositionally biased region" description="Acidic residues" evidence="1">
    <location>
        <begin position="802"/>
        <end position="818"/>
    </location>
</feature>
<name>A0A409W6R3_9AGAR</name>
<evidence type="ECO:0000313" key="3">
    <source>
        <dbReference type="EMBL" id="PPQ74217.1"/>
    </source>
</evidence>
<gene>
    <name evidence="3" type="ORF">CVT24_001131</name>
</gene>
<organism evidence="3 4">
    <name type="scientific">Panaeolus cyanescens</name>
    <dbReference type="NCBI Taxonomy" id="181874"/>
    <lineage>
        <taxon>Eukaryota</taxon>
        <taxon>Fungi</taxon>
        <taxon>Dikarya</taxon>
        <taxon>Basidiomycota</taxon>
        <taxon>Agaricomycotina</taxon>
        <taxon>Agaricomycetes</taxon>
        <taxon>Agaricomycetidae</taxon>
        <taxon>Agaricales</taxon>
        <taxon>Agaricineae</taxon>
        <taxon>Galeropsidaceae</taxon>
        <taxon>Panaeolus</taxon>
    </lineage>
</organism>